<accession>A0A4R9B1V3</accession>
<dbReference type="EMBL" id="SOHL01000003">
    <property type="protein sequence ID" value="TFD73461.1"/>
    <property type="molecule type" value="Genomic_DNA"/>
</dbReference>
<gene>
    <name evidence="2" type="ORF">E3T50_00440</name>
</gene>
<evidence type="ECO:0000256" key="1">
    <source>
        <dbReference type="SAM" id="Phobius"/>
    </source>
</evidence>
<keyword evidence="3" id="KW-1185">Reference proteome</keyword>
<keyword evidence="1" id="KW-1133">Transmembrane helix</keyword>
<sequence>MTIPFGMFLALTAVSGGSLALLAVGAIFLLASIVSVVGGIRVRRQSVRDHAPATAFGKANPAFDGDGKTLPTGGVPLSWIGNVPA</sequence>
<proteinExistence type="predicted"/>
<keyword evidence="1" id="KW-0812">Transmembrane</keyword>
<feature type="transmembrane region" description="Helical" evidence="1">
    <location>
        <begin position="20"/>
        <end position="40"/>
    </location>
</feature>
<comment type="caution">
    <text evidence="2">The sequence shown here is derived from an EMBL/GenBank/DDBJ whole genome shotgun (WGS) entry which is preliminary data.</text>
</comment>
<evidence type="ECO:0000313" key="3">
    <source>
        <dbReference type="Proteomes" id="UP000297983"/>
    </source>
</evidence>
<evidence type="ECO:0000313" key="2">
    <source>
        <dbReference type="EMBL" id="TFD73461.1"/>
    </source>
</evidence>
<organism evidence="2 3">
    <name type="scientific">Cryobacterium gelidum</name>
    <dbReference type="NCBI Taxonomy" id="1259164"/>
    <lineage>
        <taxon>Bacteria</taxon>
        <taxon>Bacillati</taxon>
        <taxon>Actinomycetota</taxon>
        <taxon>Actinomycetes</taxon>
        <taxon>Micrococcales</taxon>
        <taxon>Microbacteriaceae</taxon>
        <taxon>Cryobacterium</taxon>
    </lineage>
</organism>
<name>A0A4R9B1V3_9MICO</name>
<keyword evidence="1" id="KW-0472">Membrane</keyword>
<dbReference type="Proteomes" id="UP000297983">
    <property type="component" value="Unassembled WGS sequence"/>
</dbReference>
<reference evidence="2 3" key="1">
    <citation type="submission" date="2019-03" db="EMBL/GenBank/DDBJ databases">
        <title>Genomics of glacier-inhabiting Cryobacterium strains.</title>
        <authorList>
            <person name="Liu Q."/>
            <person name="Xin Y.-H."/>
        </authorList>
    </citation>
    <scope>NUCLEOTIDE SEQUENCE [LARGE SCALE GENOMIC DNA]</scope>
    <source>
        <strain evidence="2 3">Hz16</strain>
    </source>
</reference>
<protein>
    <submittedName>
        <fullName evidence="2">Uncharacterized protein</fullName>
    </submittedName>
</protein>
<dbReference type="AlphaFoldDB" id="A0A4R9B1V3"/>